<feature type="region of interest" description="Disordered" evidence="1">
    <location>
        <begin position="35"/>
        <end position="165"/>
    </location>
</feature>
<feature type="signal peptide" evidence="2">
    <location>
        <begin position="1"/>
        <end position="20"/>
    </location>
</feature>
<dbReference type="Gene3D" id="1.10.790.10">
    <property type="entry name" value="Prion/Doppel protein, beta-ribbon domain"/>
    <property type="match status" value="1"/>
</dbReference>
<dbReference type="Ensembl" id="ENSAMXT00005051841.1">
    <property type="protein sequence ID" value="ENSAMXP00005047766.1"/>
    <property type="gene ID" value="ENSAMXG00005021887.1"/>
</dbReference>
<protein>
    <submittedName>
        <fullName evidence="3">Prion protein b</fullName>
    </submittedName>
</protein>
<dbReference type="SUPFAM" id="SSF54098">
    <property type="entry name" value="Prion-like"/>
    <property type="match status" value="1"/>
</dbReference>
<name>A0A8B9LEX9_ASTMX</name>
<dbReference type="GO" id="GO:0016020">
    <property type="term" value="C:membrane"/>
    <property type="evidence" value="ECO:0007669"/>
    <property type="project" value="InterPro"/>
</dbReference>
<feature type="compositionally biased region" description="Gly residues" evidence="1">
    <location>
        <begin position="99"/>
        <end position="108"/>
    </location>
</feature>
<feature type="compositionally biased region" description="Gly residues" evidence="1">
    <location>
        <begin position="45"/>
        <end position="54"/>
    </location>
</feature>
<dbReference type="Proteomes" id="UP000694621">
    <property type="component" value="Unplaced"/>
</dbReference>
<dbReference type="AlphaFoldDB" id="A0A8B9LEX9"/>
<evidence type="ECO:0000256" key="2">
    <source>
        <dbReference type="SAM" id="SignalP"/>
    </source>
</evidence>
<keyword evidence="2" id="KW-0732">Signal</keyword>
<feature type="compositionally biased region" description="Basic and acidic residues" evidence="1">
    <location>
        <begin position="364"/>
        <end position="376"/>
    </location>
</feature>
<feature type="compositionally biased region" description="Low complexity" evidence="1">
    <location>
        <begin position="116"/>
        <end position="125"/>
    </location>
</feature>
<proteinExistence type="predicted"/>
<reference evidence="3" key="1">
    <citation type="submission" date="2025-08" db="UniProtKB">
        <authorList>
            <consortium name="Ensembl"/>
        </authorList>
    </citation>
    <scope>IDENTIFICATION</scope>
</reference>
<evidence type="ECO:0000313" key="3">
    <source>
        <dbReference type="Ensembl" id="ENSAMXP00005047766.1"/>
    </source>
</evidence>
<organism evidence="3 4">
    <name type="scientific">Astyanax mexicanus</name>
    <name type="common">Blind cave fish</name>
    <name type="synonym">Astyanax fasciatus mexicanus</name>
    <dbReference type="NCBI Taxonomy" id="7994"/>
    <lineage>
        <taxon>Eukaryota</taxon>
        <taxon>Metazoa</taxon>
        <taxon>Chordata</taxon>
        <taxon>Craniata</taxon>
        <taxon>Vertebrata</taxon>
        <taxon>Euteleostomi</taxon>
        <taxon>Actinopterygii</taxon>
        <taxon>Neopterygii</taxon>
        <taxon>Teleostei</taxon>
        <taxon>Ostariophysi</taxon>
        <taxon>Characiformes</taxon>
        <taxon>Characoidei</taxon>
        <taxon>Acestrorhamphidae</taxon>
        <taxon>Acestrorhamphinae</taxon>
        <taxon>Astyanax</taxon>
    </lineage>
</organism>
<dbReference type="InterPro" id="IPR036924">
    <property type="entry name" value="Prion/Doppel_b-ribbon_dom_sf"/>
</dbReference>
<feature type="region of interest" description="Disordered" evidence="1">
    <location>
        <begin position="364"/>
        <end position="387"/>
    </location>
</feature>
<accession>A0A8B9LEX9</accession>
<evidence type="ECO:0000256" key="1">
    <source>
        <dbReference type="SAM" id="MobiDB-lite"/>
    </source>
</evidence>
<sequence length="450" mass="47137">CGQRLQKMLMLIMKLYYTLSKYNCSNPGGYPNQNPAGGSYPAGGQYPGHGGSNPGGYPNQNPAGGSYPAGGQYPGHGGSNPGGYPNQYPAGGSYPAGGQYPGRGGSNPGGYPNQNPAGGSYPAGGQYPGQGGSSPGSYPNQYPAAGGYPNQSPGRGGVNPGGYPNQYPAGGGYPAGGQYPARGGINPGGYPNQYPAGGGYPYPAGGGYPAGGQYPARGGVNPGGSYPNWNPNNKILSPRYGGGFGGTGHGIGGSPFSRSVHNMGYGPSPKSKGFAKKAMVAAGVGAVAGMAVGYGLGRFPKPHFSVSSPQEERYYNHYMYKRYGTKSTDKNDYSRDYVYKPPPEAQSYEKYMDTCMNRTDLLQDQDKKTRNFERKIPQSPESDDDTVSITEIGYPALILQMKARKCVQLYMTYSEGFLQKQTAPKESSASSPRLLLSTIIMAISSALLLQ</sequence>
<feature type="chain" id="PRO_5034295178" evidence="2">
    <location>
        <begin position="21"/>
        <end position="450"/>
    </location>
</feature>
<dbReference type="GO" id="GO:0051260">
    <property type="term" value="P:protein homooligomerization"/>
    <property type="evidence" value="ECO:0007669"/>
    <property type="project" value="InterPro"/>
</dbReference>
<feature type="compositionally biased region" description="Gly residues" evidence="1">
    <location>
        <begin position="72"/>
        <end position="81"/>
    </location>
</feature>
<evidence type="ECO:0000313" key="4">
    <source>
        <dbReference type="Proteomes" id="UP000694621"/>
    </source>
</evidence>